<dbReference type="Proteomes" id="UP000663671">
    <property type="component" value="Chromosome 2"/>
</dbReference>
<dbReference type="EMBL" id="CP069109">
    <property type="protein sequence ID" value="QSS58174.1"/>
    <property type="molecule type" value="Genomic_DNA"/>
</dbReference>
<dbReference type="VEuPathDB" id="FungiDB:I7I51_07597"/>
<evidence type="ECO:0000313" key="2">
    <source>
        <dbReference type="Proteomes" id="UP000663671"/>
    </source>
</evidence>
<organism evidence="1 2">
    <name type="scientific">Ajellomyces capsulatus</name>
    <name type="common">Darling's disease fungus</name>
    <name type="synonym">Histoplasma capsulatum</name>
    <dbReference type="NCBI Taxonomy" id="5037"/>
    <lineage>
        <taxon>Eukaryota</taxon>
        <taxon>Fungi</taxon>
        <taxon>Dikarya</taxon>
        <taxon>Ascomycota</taxon>
        <taxon>Pezizomycotina</taxon>
        <taxon>Eurotiomycetes</taxon>
        <taxon>Eurotiomycetidae</taxon>
        <taxon>Onygenales</taxon>
        <taxon>Ajellomycetaceae</taxon>
        <taxon>Histoplasma</taxon>
    </lineage>
</organism>
<reference evidence="1" key="1">
    <citation type="submission" date="2021-01" db="EMBL/GenBank/DDBJ databases">
        <title>Chromosome-level genome assembly of a human fungal pathogen reveals clustering of transcriptionally co-regulated genes.</title>
        <authorList>
            <person name="Voorhies M."/>
            <person name="Cohen S."/>
            <person name="Shea T.P."/>
            <person name="Petrus S."/>
            <person name="Munoz J.F."/>
            <person name="Poplawski S."/>
            <person name="Goldman W.E."/>
            <person name="Michael T."/>
            <person name="Cuomo C.A."/>
            <person name="Sil A."/>
            <person name="Beyhan S."/>
        </authorList>
    </citation>
    <scope>NUCLEOTIDE SEQUENCE</scope>
    <source>
        <strain evidence="1">WU24</strain>
    </source>
</reference>
<evidence type="ECO:0000313" key="1">
    <source>
        <dbReference type="EMBL" id="QSS58174.1"/>
    </source>
</evidence>
<dbReference type="AlphaFoldDB" id="A0A8A1M0H6"/>
<proteinExistence type="predicted"/>
<protein>
    <submittedName>
        <fullName evidence="1">Uncharacterized protein</fullName>
    </submittedName>
</protein>
<gene>
    <name evidence="1" type="ORF">I7I51_07597</name>
</gene>
<name>A0A8A1M0H6_AJECA</name>
<sequence length="154" mass="17961">MRVHSKPERTLHILRVLQWLKTWVTTKYSPWLVKSIFELLLARPELVSGDAQEEEEEEEEEEEDLSIRKSPHYLTRSILHQLQRRKLDTRAGSQNAVEKVAQHGTTMPLGKDNGAGNGILWRAFGLSSWKISPGKVYRVWRQIREGMYTCNYTL</sequence>
<accession>A0A8A1M0H6</accession>